<dbReference type="NCBIfam" id="NF045536">
    <property type="entry name" value="phasin_PhaP6"/>
    <property type="match status" value="1"/>
</dbReference>
<dbReference type="InterPro" id="IPR053785">
    <property type="entry name" value="PhaP6-like"/>
</dbReference>
<dbReference type="KEGG" id="reh:H16_B1988"/>
<evidence type="ECO:0008006" key="3">
    <source>
        <dbReference type="Google" id="ProtNLM"/>
    </source>
</evidence>
<reference evidence="1 2" key="1">
    <citation type="journal article" date="2006" name="Nat. Biotechnol.">
        <title>Genome sequence of the bioplastic-producing 'Knallgas' bacterium Ralstonia eutropha H16.</title>
        <authorList>
            <person name="Pohlmann A."/>
            <person name="Fricke W.F."/>
            <person name="Reinecke F."/>
            <person name="Kusian B."/>
            <person name="Liesegang H."/>
            <person name="Cramm R."/>
            <person name="Eitinger T."/>
            <person name="Ewering C."/>
            <person name="Potter M."/>
            <person name="Schwartz E."/>
            <person name="Strittmatter A."/>
            <person name="Voss I."/>
            <person name="Gottschalk G."/>
            <person name="Steinbuechel A."/>
            <person name="Friedrich B."/>
            <person name="Bowien B."/>
        </authorList>
    </citation>
    <scope>NUCLEOTIDE SEQUENCE [LARGE SCALE GENOMIC DNA]</scope>
    <source>
        <strain evidence="2">ATCC 17699 / DSM 428 / KCTC 22496 / NCIMB 10442 / H16 / Stanier 337</strain>
    </source>
</reference>
<dbReference type="STRING" id="381666.H16_B1988"/>
<dbReference type="eggNOG" id="ENOG5032WBU">
    <property type="taxonomic scope" value="Bacteria"/>
</dbReference>
<accession>Q0JZQ4</accession>
<dbReference type="Proteomes" id="UP000008210">
    <property type="component" value="Chromosome 2"/>
</dbReference>
<keyword evidence="2" id="KW-1185">Reference proteome</keyword>
<evidence type="ECO:0000313" key="1">
    <source>
        <dbReference type="EMBL" id="CAJ96770.1"/>
    </source>
</evidence>
<organism evidence="1 2">
    <name type="scientific">Cupriavidus necator (strain ATCC 17699 / DSM 428 / KCTC 22496 / NCIMB 10442 / H16 / Stanier 337)</name>
    <name type="common">Ralstonia eutropha</name>
    <dbReference type="NCBI Taxonomy" id="381666"/>
    <lineage>
        <taxon>Bacteria</taxon>
        <taxon>Pseudomonadati</taxon>
        <taxon>Pseudomonadota</taxon>
        <taxon>Betaproteobacteria</taxon>
        <taxon>Burkholderiales</taxon>
        <taxon>Burkholderiaceae</taxon>
        <taxon>Cupriavidus</taxon>
    </lineage>
</organism>
<protein>
    <recommendedName>
        <fullName evidence="3">Phasin domain-containing protein</fullName>
    </recommendedName>
</protein>
<sequence>MQHKYPYAWRHASRLRLRKATRTPLASQELARCPLFIGCRRKTRVPSSPLPQPILDASANSSRLFRDMCELLQAAIHVVSIRTTRMAIAGPAPGEQDQREFSLMSVEKGEAASESLLAMGSGWINLTMTLAKDTSDHLWATSAAAATLASSRSAAQWFERQADLLQLAAGFPGNPLQLADLATNLMQQILAPIHGRAMANAKRLRAS</sequence>
<dbReference type="HOGENOM" id="CLU_115309_0_0_4"/>
<dbReference type="EMBL" id="AM260480">
    <property type="protein sequence ID" value="CAJ96770.1"/>
    <property type="molecule type" value="Genomic_DNA"/>
</dbReference>
<evidence type="ECO:0000313" key="2">
    <source>
        <dbReference type="Proteomes" id="UP000008210"/>
    </source>
</evidence>
<dbReference type="AlphaFoldDB" id="Q0JZQ4"/>
<proteinExistence type="predicted"/>
<name>Q0JZQ4_CUPNH</name>
<gene>
    <name evidence="1" type="ordered locus">H16_B1988</name>
</gene>